<evidence type="ECO:0000313" key="6">
    <source>
        <dbReference type="EMBL" id="GAA5339609.1"/>
    </source>
</evidence>
<dbReference type="Pfam" id="PF00126">
    <property type="entry name" value="HTH_1"/>
    <property type="match status" value="1"/>
</dbReference>
<dbReference type="PANTHER" id="PTHR30346">
    <property type="entry name" value="TRANSCRIPTIONAL DUAL REGULATOR HCAR-RELATED"/>
    <property type="match status" value="1"/>
</dbReference>
<dbReference type="Gene3D" id="1.10.10.10">
    <property type="entry name" value="Winged helix-like DNA-binding domain superfamily/Winged helix DNA-binding domain"/>
    <property type="match status" value="1"/>
</dbReference>
<dbReference type="InterPro" id="IPR000847">
    <property type="entry name" value="LysR_HTH_N"/>
</dbReference>
<dbReference type="InterPro" id="IPR005119">
    <property type="entry name" value="LysR_subst-bd"/>
</dbReference>
<organism evidence="6 7">
    <name type="scientific">Brevibacterium ammoniilyticum</name>
    <dbReference type="NCBI Taxonomy" id="1046555"/>
    <lineage>
        <taxon>Bacteria</taxon>
        <taxon>Bacillati</taxon>
        <taxon>Actinomycetota</taxon>
        <taxon>Actinomycetes</taxon>
        <taxon>Micrococcales</taxon>
        <taxon>Brevibacteriaceae</taxon>
        <taxon>Brevibacterium</taxon>
    </lineage>
</organism>
<dbReference type="EMBL" id="BAABNP010000002">
    <property type="protein sequence ID" value="GAA5339609.1"/>
    <property type="molecule type" value="Genomic_DNA"/>
</dbReference>
<evidence type="ECO:0000259" key="5">
    <source>
        <dbReference type="PROSITE" id="PS50931"/>
    </source>
</evidence>
<evidence type="ECO:0000256" key="4">
    <source>
        <dbReference type="ARBA" id="ARBA00023163"/>
    </source>
</evidence>
<dbReference type="PANTHER" id="PTHR30346:SF0">
    <property type="entry name" value="HCA OPERON TRANSCRIPTIONAL ACTIVATOR HCAR"/>
    <property type="match status" value="1"/>
</dbReference>
<sequence length="312" mass="34224">MAILQNVDMELRQLRYAVAVAEDLHFGRAADRLHVAQPSLSRQIRDLERSLDVRIFDRTSRTVVLTAAGEAFIEMARRTIRMADAASDTARAAASGWTGRVALGFVTSAAGEILPPLVSSQRRIRPAVLLDLRELNSWQQVEALRRGEIDLGITRDVAPADDLTVTPLFHERLVVAVSDAHPLATSDTVGLDDLSGFDFVGLPRLSAPRTWSLLSGLAFTSPSPFPFAQEARQFTTVLALVAAELGIAIVPHSVKSLRREGIRYLHLREPEAYSEVQVARRSKESQISVLQFHDLTVETLKSVELTGTQGTG</sequence>
<dbReference type="Gene3D" id="3.40.190.10">
    <property type="entry name" value="Periplasmic binding protein-like II"/>
    <property type="match status" value="2"/>
</dbReference>
<dbReference type="SUPFAM" id="SSF46785">
    <property type="entry name" value="Winged helix' DNA-binding domain"/>
    <property type="match status" value="1"/>
</dbReference>
<gene>
    <name evidence="6" type="ORF">KACC15558_06490</name>
</gene>
<comment type="similarity">
    <text evidence="1">Belongs to the LysR transcriptional regulatory family.</text>
</comment>
<evidence type="ECO:0000256" key="3">
    <source>
        <dbReference type="ARBA" id="ARBA00023125"/>
    </source>
</evidence>
<keyword evidence="7" id="KW-1185">Reference proteome</keyword>
<evidence type="ECO:0000256" key="1">
    <source>
        <dbReference type="ARBA" id="ARBA00009437"/>
    </source>
</evidence>
<evidence type="ECO:0000256" key="2">
    <source>
        <dbReference type="ARBA" id="ARBA00023015"/>
    </source>
</evidence>
<feature type="domain" description="HTH lysR-type" evidence="5">
    <location>
        <begin position="9"/>
        <end position="66"/>
    </location>
</feature>
<keyword evidence="3" id="KW-0238">DNA-binding</keyword>
<reference evidence="6 7" key="1">
    <citation type="submission" date="2024-02" db="EMBL/GenBank/DDBJ databases">
        <title>Characterization of antibiotic resistant novel bacterial strains and their environmental applications.</title>
        <authorList>
            <person name="Manzoor S."/>
            <person name="Abbas S."/>
            <person name="Arshad M."/>
            <person name="Li W.J."/>
            <person name="Ahmed I."/>
        </authorList>
    </citation>
    <scope>NUCLEOTIDE SEQUENCE [LARGE SCALE GENOMIC DNA]</scope>
    <source>
        <strain evidence="6 7">KACC 15558</strain>
    </source>
</reference>
<accession>A0ABP9U0D7</accession>
<comment type="caution">
    <text evidence="6">The sequence shown here is derived from an EMBL/GenBank/DDBJ whole genome shotgun (WGS) entry which is preliminary data.</text>
</comment>
<protein>
    <submittedName>
        <fullName evidence="6">LysR family transcriptional regulator</fullName>
    </submittedName>
</protein>
<dbReference type="Proteomes" id="UP001498935">
    <property type="component" value="Unassembled WGS sequence"/>
</dbReference>
<dbReference type="CDD" id="cd08414">
    <property type="entry name" value="PBP2_LTTR_aromatics_like"/>
    <property type="match status" value="1"/>
</dbReference>
<dbReference type="SUPFAM" id="SSF53850">
    <property type="entry name" value="Periplasmic binding protein-like II"/>
    <property type="match status" value="1"/>
</dbReference>
<keyword evidence="2" id="KW-0805">Transcription regulation</keyword>
<dbReference type="InterPro" id="IPR036390">
    <property type="entry name" value="WH_DNA-bd_sf"/>
</dbReference>
<dbReference type="InterPro" id="IPR036388">
    <property type="entry name" value="WH-like_DNA-bd_sf"/>
</dbReference>
<dbReference type="PRINTS" id="PR00039">
    <property type="entry name" value="HTHLYSR"/>
</dbReference>
<keyword evidence="4" id="KW-0804">Transcription</keyword>
<name>A0ABP9U0D7_9MICO</name>
<dbReference type="Pfam" id="PF03466">
    <property type="entry name" value="LysR_substrate"/>
    <property type="match status" value="1"/>
</dbReference>
<proteinExistence type="inferred from homology"/>
<dbReference type="PROSITE" id="PS50931">
    <property type="entry name" value="HTH_LYSR"/>
    <property type="match status" value="1"/>
</dbReference>
<evidence type="ECO:0000313" key="7">
    <source>
        <dbReference type="Proteomes" id="UP001498935"/>
    </source>
</evidence>